<gene>
    <name evidence="2" type="ORF">VNO80_06711</name>
</gene>
<protein>
    <submittedName>
        <fullName evidence="2">Uncharacterized protein</fullName>
    </submittedName>
</protein>
<keyword evidence="3" id="KW-1185">Reference proteome</keyword>
<dbReference type="AlphaFoldDB" id="A0AAN9RIY6"/>
<organism evidence="2 3">
    <name type="scientific">Phaseolus coccineus</name>
    <name type="common">Scarlet runner bean</name>
    <name type="synonym">Phaseolus multiflorus</name>
    <dbReference type="NCBI Taxonomy" id="3886"/>
    <lineage>
        <taxon>Eukaryota</taxon>
        <taxon>Viridiplantae</taxon>
        <taxon>Streptophyta</taxon>
        <taxon>Embryophyta</taxon>
        <taxon>Tracheophyta</taxon>
        <taxon>Spermatophyta</taxon>
        <taxon>Magnoliopsida</taxon>
        <taxon>eudicotyledons</taxon>
        <taxon>Gunneridae</taxon>
        <taxon>Pentapetalae</taxon>
        <taxon>rosids</taxon>
        <taxon>fabids</taxon>
        <taxon>Fabales</taxon>
        <taxon>Fabaceae</taxon>
        <taxon>Papilionoideae</taxon>
        <taxon>50 kb inversion clade</taxon>
        <taxon>NPAAA clade</taxon>
        <taxon>indigoferoid/millettioid clade</taxon>
        <taxon>Phaseoleae</taxon>
        <taxon>Phaseolus</taxon>
    </lineage>
</organism>
<sequence length="93" mass="10320">MNRKPFRNKKKGLVAGTDGDEGNRADAAGYRDRKIERGAPAPAADTVTIAAYRSRWKVACFYIYRRLPAHVIREEKAASGSLLSRATGRRLLS</sequence>
<accession>A0AAN9RIY6</accession>
<evidence type="ECO:0000256" key="1">
    <source>
        <dbReference type="SAM" id="MobiDB-lite"/>
    </source>
</evidence>
<feature type="compositionally biased region" description="Basic residues" evidence="1">
    <location>
        <begin position="1"/>
        <end position="12"/>
    </location>
</feature>
<comment type="caution">
    <text evidence="2">The sequence shown here is derived from an EMBL/GenBank/DDBJ whole genome shotgun (WGS) entry which is preliminary data.</text>
</comment>
<proteinExistence type="predicted"/>
<name>A0AAN9RIY6_PHACN</name>
<evidence type="ECO:0000313" key="3">
    <source>
        <dbReference type="Proteomes" id="UP001374584"/>
    </source>
</evidence>
<reference evidence="2 3" key="1">
    <citation type="submission" date="2024-01" db="EMBL/GenBank/DDBJ databases">
        <title>The genomes of 5 underutilized Papilionoideae crops provide insights into root nodulation and disease resistanc.</title>
        <authorList>
            <person name="Jiang F."/>
        </authorList>
    </citation>
    <scope>NUCLEOTIDE SEQUENCE [LARGE SCALE GENOMIC DNA]</scope>
    <source>
        <strain evidence="2">JINMINGXINNONG_FW02</strain>
        <tissue evidence="2">Leaves</tissue>
    </source>
</reference>
<evidence type="ECO:0000313" key="2">
    <source>
        <dbReference type="EMBL" id="KAK7373309.1"/>
    </source>
</evidence>
<feature type="region of interest" description="Disordered" evidence="1">
    <location>
        <begin position="1"/>
        <end position="29"/>
    </location>
</feature>
<dbReference type="EMBL" id="JAYMYR010000003">
    <property type="protein sequence ID" value="KAK7373309.1"/>
    <property type="molecule type" value="Genomic_DNA"/>
</dbReference>
<dbReference type="Proteomes" id="UP001374584">
    <property type="component" value="Unassembled WGS sequence"/>
</dbReference>